<keyword evidence="3" id="KW-0479">Metal-binding</keyword>
<dbReference type="InterPro" id="IPR008250">
    <property type="entry name" value="ATPase_P-typ_transduc_dom_A_sf"/>
</dbReference>
<dbReference type="InterPro" id="IPR006068">
    <property type="entry name" value="ATPase_P-typ_cation-transptr_C"/>
</dbReference>
<evidence type="ECO:0000256" key="5">
    <source>
        <dbReference type="ARBA" id="ARBA00022842"/>
    </source>
</evidence>
<accession>A0AAW2KJY3</accession>
<evidence type="ECO:0000256" key="2">
    <source>
        <dbReference type="ARBA" id="ARBA00022692"/>
    </source>
</evidence>
<dbReference type="InterPro" id="IPR023214">
    <property type="entry name" value="HAD_sf"/>
</dbReference>
<evidence type="ECO:0000313" key="11">
    <source>
        <dbReference type="EMBL" id="KAL0306281.1"/>
    </source>
</evidence>
<dbReference type="InterPro" id="IPR059000">
    <property type="entry name" value="ATPase_P-type_domA"/>
</dbReference>
<keyword evidence="2 8" id="KW-0812">Transmembrane</keyword>
<gene>
    <name evidence="11" type="ORF">Sradi_6045400</name>
</gene>
<feature type="transmembrane region" description="Helical" evidence="8">
    <location>
        <begin position="146"/>
        <end position="166"/>
    </location>
</feature>
<dbReference type="Gene3D" id="3.40.50.1000">
    <property type="entry name" value="HAD superfamily/HAD-like"/>
    <property type="match status" value="1"/>
</dbReference>
<evidence type="ECO:0000256" key="3">
    <source>
        <dbReference type="ARBA" id="ARBA00022723"/>
    </source>
</evidence>
<dbReference type="InterPro" id="IPR023299">
    <property type="entry name" value="ATPase_P-typ_cyto_dom_N"/>
</dbReference>
<dbReference type="InterPro" id="IPR023298">
    <property type="entry name" value="ATPase_P-typ_TM_dom_sf"/>
</dbReference>
<feature type="transmembrane region" description="Helical" evidence="8">
    <location>
        <begin position="304"/>
        <end position="322"/>
    </location>
</feature>
<keyword evidence="5" id="KW-0460">Magnesium</keyword>
<sequence>MDSHGARHEPIKSTLLISHNELQQHQLGGPEEYFFTSPERLGEIVEVNLHTDSLQLCGAIGAIVSALRTNIDMGITGDQRDLHFRTKVFGSNLITLSCDTDITQSLKQLLLDACKDTAIILLLCCAAISLAIGIKRNGIEEGLTDGAFIFLNISLLISVGAIFRFFKGRWMIKKSLKQHKKVLWVVRNGKMQKITESQVVVGDIVYLKTGDEVPADGIFIDGYSFQLDEGVGQKGSKCSPYPSLFTGAKVVKGHCRMLVTSVGENTERSRLMRSIALIPQNDHQRPKAQQLDAIEKTNSKLENILLSLTLILLILQLVRSFVWRQDHKTDDRDHNLDSNGVKGTFEDLMVESIKLMKKERSSQMKGLVTMLCVLLFARRDGLPLAIFTSLLYAAKKMKSRGAIIQKLPASATIGLVTTICLDGKTADLVLRHANMADLWVGTSLVDQNVLRQVDNQILDALREGIFVHTGHSGQADISLLIWARPVLGLNIDNQFHTNCSIIRHEAPDMDNNLVSCLVMKKHNSTASDKVLHVHWKGDPQLIVFMCSHYYTIDGTMKTLDDNKRSEFLQIVDGLVSCGRRCFAFAYKQETQEEEKSRTEEKEREEVRHNYAGVKTLKPLEDGLILLALVGLKNPYTPETIEAIEDCRKSGIGVKLLVDDDINTARIMALNCGTLRPEDDISGGGAVVEASDFRTSSEEHRMNMIDNIHVMANSSPADKLLMVQCLRQKGEKVAATASCIRDCPLMKQADVGIFTGDDDQCPQMFGEDGDILVLSKNFSQIPGIISLGKQVCRNLEKMVNLQLTLGISAFTVNFIGAAALDREDFIGSFQLLWTNLIMEALGALATAIATVHTHNIRLKDKSQPVYGSGPAITTTMYRNIALQSAFQATVILILGTKGNACFQVGESALKTMIFNCYAFSQVFLLISTNINLKKTDVLSRERSSSARKNCLFLGVLVIIGILQVALSEMMGVVGHWAKLEIKEWCICIGIASVSVPFNVAANGCAQIIRKSCLNYNSLL</sequence>
<feature type="transmembrane region" description="Helical" evidence="8">
    <location>
        <begin position="367"/>
        <end position="393"/>
    </location>
</feature>
<dbReference type="GO" id="GO:0000166">
    <property type="term" value="F:nucleotide binding"/>
    <property type="evidence" value="ECO:0007669"/>
    <property type="project" value="InterPro"/>
</dbReference>
<protein>
    <submittedName>
        <fullName evidence="11">Calcium-transporting ATPase 12, plasma membrane-type</fullName>
    </submittedName>
</protein>
<comment type="subcellular location">
    <subcellularLocation>
        <location evidence="1">Membrane</location>
    </subcellularLocation>
</comment>
<dbReference type="PANTHER" id="PTHR24093">
    <property type="entry name" value="CATION TRANSPORTING ATPASE"/>
    <property type="match status" value="1"/>
</dbReference>
<feature type="transmembrane region" description="Helical" evidence="8">
    <location>
        <begin position="949"/>
        <end position="968"/>
    </location>
</feature>
<evidence type="ECO:0000256" key="7">
    <source>
        <dbReference type="ARBA" id="ARBA00023136"/>
    </source>
</evidence>
<keyword evidence="7 8" id="KW-0472">Membrane</keyword>
<dbReference type="EMBL" id="JACGWJ010000028">
    <property type="protein sequence ID" value="KAL0306281.1"/>
    <property type="molecule type" value="Genomic_DNA"/>
</dbReference>
<dbReference type="Gene3D" id="3.40.1110.10">
    <property type="entry name" value="Calcium-transporting ATPase, cytoplasmic domain N"/>
    <property type="match status" value="1"/>
</dbReference>
<proteinExistence type="predicted"/>
<reference evidence="11" key="1">
    <citation type="submission" date="2020-06" db="EMBL/GenBank/DDBJ databases">
        <authorList>
            <person name="Li T."/>
            <person name="Hu X."/>
            <person name="Zhang T."/>
            <person name="Song X."/>
            <person name="Zhang H."/>
            <person name="Dai N."/>
            <person name="Sheng W."/>
            <person name="Hou X."/>
            <person name="Wei L."/>
        </authorList>
    </citation>
    <scope>NUCLEOTIDE SEQUENCE</scope>
    <source>
        <strain evidence="11">G02</strain>
        <tissue evidence="11">Leaf</tissue>
    </source>
</reference>
<dbReference type="Pfam" id="PF13246">
    <property type="entry name" value="Cation_ATPase"/>
    <property type="match status" value="1"/>
</dbReference>
<feature type="transmembrane region" description="Helical" evidence="8">
    <location>
        <begin position="831"/>
        <end position="850"/>
    </location>
</feature>
<dbReference type="GO" id="GO:0005886">
    <property type="term" value="C:plasma membrane"/>
    <property type="evidence" value="ECO:0007669"/>
    <property type="project" value="TreeGrafter"/>
</dbReference>
<dbReference type="Pfam" id="PF00689">
    <property type="entry name" value="Cation_ATPase_C"/>
    <property type="match status" value="1"/>
</dbReference>
<evidence type="ECO:0000259" key="9">
    <source>
        <dbReference type="Pfam" id="PF00122"/>
    </source>
</evidence>
<reference evidence="11" key="2">
    <citation type="journal article" date="2024" name="Plant">
        <title>Genomic evolution and insights into agronomic trait innovations of Sesamum species.</title>
        <authorList>
            <person name="Miao H."/>
            <person name="Wang L."/>
            <person name="Qu L."/>
            <person name="Liu H."/>
            <person name="Sun Y."/>
            <person name="Le M."/>
            <person name="Wang Q."/>
            <person name="Wei S."/>
            <person name="Zheng Y."/>
            <person name="Lin W."/>
            <person name="Duan Y."/>
            <person name="Cao H."/>
            <person name="Xiong S."/>
            <person name="Wang X."/>
            <person name="Wei L."/>
            <person name="Li C."/>
            <person name="Ma Q."/>
            <person name="Ju M."/>
            <person name="Zhao R."/>
            <person name="Li G."/>
            <person name="Mu C."/>
            <person name="Tian Q."/>
            <person name="Mei H."/>
            <person name="Zhang T."/>
            <person name="Gao T."/>
            <person name="Zhang H."/>
        </authorList>
    </citation>
    <scope>NUCLEOTIDE SEQUENCE</scope>
    <source>
        <strain evidence="11">G02</strain>
    </source>
</reference>
<feature type="transmembrane region" description="Helical" evidence="8">
    <location>
        <begin position="117"/>
        <end position="134"/>
    </location>
</feature>
<keyword evidence="4" id="KW-0106">Calcium</keyword>
<feature type="transmembrane region" description="Helical" evidence="8">
    <location>
        <begin position="798"/>
        <end position="819"/>
    </location>
</feature>
<organism evidence="11">
    <name type="scientific">Sesamum radiatum</name>
    <name type="common">Black benniseed</name>
    <dbReference type="NCBI Taxonomy" id="300843"/>
    <lineage>
        <taxon>Eukaryota</taxon>
        <taxon>Viridiplantae</taxon>
        <taxon>Streptophyta</taxon>
        <taxon>Embryophyta</taxon>
        <taxon>Tracheophyta</taxon>
        <taxon>Spermatophyta</taxon>
        <taxon>Magnoliopsida</taxon>
        <taxon>eudicotyledons</taxon>
        <taxon>Gunneridae</taxon>
        <taxon>Pentapetalae</taxon>
        <taxon>asterids</taxon>
        <taxon>lamiids</taxon>
        <taxon>Lamiales</taxon>
        <taxon>Pedaliaceae</taxon>
        <taxon>Sesamum</taxon>
    </lineage>
</organism>
<dbReference type="SUPFAM" id="SSF81653">
    <property type="entry name" value="Calcium ATPase, transduction domain A"/>
    <property type="match status" value="1"/>
</dbReference>
<dbReference type="InterPro" id="IPR036412">
    <property type="entry name" value="HAD-like_sf"/>
</dbReference>
<evidence type="ECO:0000256" key="4">
    <source>
        <dbReference type="ARBA" id="ARBA00022837"/>
    </source>
</evidence>
<dbReference type="PANTHER" id="PTHR24093:SF432">
    <property type="entry name" value="CALCIUM-TRANSPORTING ATPASE 12, PLASMA MEMBRANE-TYPE-LIKE"/>
    <property type="match status" value="1"/>
</dbReference>
<dbReference type="Pfam" id="PF00122">
    <property type="entry name" value="E1-E2_ATPase"/>
    <property type="match status" value="1"/>
</dbReference>
<evidence type="ECO:0000259" key="10">
    <source>
        <dbReference type="Pfam" id="PF00689"/>
    </source>
</evidence>
<dbReference type="SUPFAM" id="SSF81665">
    <property type="entry name" value="Calcium ATPase, transmembrane domain M"/>
    <property type="match status" value="1"/>
</dbReference>
<comment type="caution">
    <text evidence="11">The sequence shown here is derived from an EMBL/GenBank/DDBJ whole genome shotgun (WGS) entry which is preliminary data.</text>
</comment>
<dbReference type="GO" id="GO:0046872">
    <property type="term" value="F:metal ion binding"/>
    <property type="evidence" value="ECO:0007669"/>
    <property type="project" value="UniProtKB-KW"/>
</dbReference>
<name>A0AAW2KJY3_SESRA</name>
<dbReference type="SUPFAM" id="SSF81660">
    <property type="entry name" value="Metal cation-transporting ATPase, ATP-binding domain N"/>
    <property type="match status" value="1"/>
</dbReference>
<feature type="domain" description="P-type ATPase A" evidence="9">
    <location>
        <begin position="183"/>
        <end position="275"/>
    </location>
</feature>
<dbReference type="Gene3D" id="1.20.1110.10">
    <property type="entry name" value="Calcium-transporting ATPase, transmembrane domain"/>
    <property type="match status" value="1"/>
</dbReference>
<dbReference type="GO" id="GO:0005388">
    <property type="term" value="F:P-type calcium transporter activity"/>
    <property type="evidence" value="ECO:0007669"/>
    <property type="project" value="TreeGrafter"/>
</dbReference>
<evidence type="ECO:0000256" key="8">
    <source>
        <dbReference type="SAM" id="Phobius"/>
    </source>
</evidence>
<dbReference type="AlphaFoldDB" id="A0AAW2KJY3"/>
<dbReference type="Gene3D" id="2.70.150.10">
    <property type="entry name" value="Calcium-transporting ATPase, cytoplasmic transduction domain A"/>
    <property type="match status" value="1"/>
</dbReference>
<feature type="domain" description="Cation-transporting P-type ATPase C-terminal" evidence="10">
    <location>
        <begin position="827"/>
        <end position="996"/>
    </location>
</feature>
<evidence type="ECO:0000256" key="6">
    <source>
        <dbReference type="ARBA" id="ARBA00022989"/>
    </source>
</evidence>
<dbReference type="SUPFAM" id="SSF56784">
    <property type="entry name" value="HAD-like"/>
    <property type="match status" value="1"/>
</dbReference>
<keyword evidence="6 8" id="KW-1133">Transmembrane helix</keyword>
<evidence type="ECO:0000256" key="1">
    <source>
        <dbReference type="ARBA" id="ARBA00004370"/>
    </source>
</evidence>